<dbReference type="PIRSF" id="PIRSF037489">
    <property type="entry name" value="UCP037489_NIF3_YqfO"/>
    <property type="match status" value="1"/>
</dbReference>
<comment type="caution">
    <text evidence="7">The sequence shown here is derived from an EMBL/GenBank/DDBJ whole genome shotgun (WGS) entry which is preliminary data.</text>
</comment>
<dbReference type="AlphaFoldDB" id="A0A4Q5LU07"/>
<gene>
    <name evidence="7" type="ORF">EWM59_24580</name>
</gene>
<protein>
    <recommendedName>
        <fullName evidence="3 5">GTP cyclohydrolase 1 type 2 homolog</fullName>
    </recommendedName>
</protein>
<dbReference type="GO" id="GO:0046872">
    <property type="term" value="F:metal ion binding"/>
    <property type="evidence" value="ECO:0007669"/>
    <property type="project" value="UniProtKB-UniRule"/>
</dbReference>
<dbReference type="NCBIfam" id="TIGR00486">
    <property type="entry name" value="YbgI_SA1388"/>
    <property type="match status" value="1"/>
</dbReference>
<dbReference type="FunFam" id="3.40.1390.30:FF:000001">
    <property type="entry name" value="GTP cyclohydrolase 1 type 2"/>
    <property type="match status" value="1"/>
</dbReference>
<evidence type="ECO:0000313" key="8">
    <source>
        <dbReference type="Proteomes" id="UP000293162"/>
    </source>
</evidence>
<dbReference type="Proteomes" id="UP000293162">
    <property type="component" value="Unassembled WGS sequence"/>
</dbReference>
<name>A0A4Q5LU07_9BACT</name>
<dbReference type="InterPro" id="IPR036069">
    <property type="entry name" value="DUF34/NIF3_sf"/>
</dbReference>
<dbReference type="RefSeq" id="WP_130023895.1">
    <property type="nucleotide sequence ID" value="NZ_SEWF01000064.1"/>
</dbReference>
<dbReference type="InterPro" id="IPR002678">
    <property type="entry name" value="DUF34/NIF3"/>
</dbReference>
<feature type="binding site" evidence="6">
    <location>
        <position position="332"/>
    </location>
    <ligand>
        <name>a divalent metal cation</name>
        <dbReference type="ChEBI" id="CHEBI:60240"/>
        <label>1</label>
    </ligand>
</feature>
<evidence type="ECO:0000256" key="5">
    <source>
        <dbReference type="PIRNR" id="PIRNR037489"/>
    </source>
</evidence>
<evidence type="ECO:0000256" key="4">
    <source>
        <dbReference type="ARBA" id="ARBA00022723"/>
    </source>
</evidence>
<dbReference type="InterPro" id="IPR015867">
    <property type="entry name" value="N-reg_PII/ATP_PRibTrfase_C"/>
</dbReference>
<evidence type="ECO:0000256" key="1">
    <source>
        <dbReference type="ARBA" id="ARBA00006964"/>
    </source>
</evidence>
<dbReference type="GO" id="GO:0005737">
    <property type="term" value="C:cytoplasm"/>
    <property type="evidence" value="ECO:0007669"/>
    <property type="project" value="TreeGrafter"/>
</dbReference>
<feature type="binding site" evidence="6">
    <location>
        <position position="64"/>
    </location>
    <ligand>
        <name>a divalent metal cation</name>
        <dbReference type="ChEBI" id="CHEBI:60240"/>
        <label>2</label>
    </ligand>
</feature>
<dbReference type="PANTHER" id="PTHR13799:SF14">
    <property type="entry name" value="GTP CYCLOHYDROLASE 1 TYPE 2 HOMOLOG"/>
    <property type="match status" value="1"/>
</dbReference>
<sequence length="366" mass="40483">MTIRDVTAYLEKLAPLSYQESYDNAGLLVGNPNEIITGILVSLDSTEDVVEEAIQKGCNLIVAHHPIVFKGLKKITGKNYVERTIIKAIKNDIAIYATHTNLDNVVNGVSFKIAQLLGLQQVRILTPKSDLLMKLVVFVPVEHTGQLLDALYAAGAGEIGNYSQCSFRVEGKGTFKPNAQANPTIGQSGGAMEEVEENRIEVIFPAYLKNPILAAMRQGHVYEEVAHYLTLLDNENQEVGSGAVGILPQEMTETEFLAHLKQKMQVSVIRHTSLLNKPIRKVAVCGGAGSFLSGDAIRAGADIFVTADYKYHEFFDAENRIIIADIGHYESEQFTKELLKDYICKKFTNFAVHLSETPTNPVKYYY</sequence>
<organism evidence="7 8">
    <name type="scientific">Emticicia agri</name>
    <dbReference type="NCBI Taxonomy" id="2492393"/>
    <lineage>
        <taxon>Bacteria</taxon>
        <taxon>Pseudomonadati</taxon>
        <taxon>Bacteroidota</taxon>
        <taxon>Cytophagia</taxon>
        <taxon>Cytophagales</taxon>
        <taxon>Leadbetterellaceae</taxon>
        <taxon>Emticicia</taxon>
    </lineage>
</organism>
<dbReference type="PANTHER" id="PTHR13799">
    <property type="entry name" value="NGG1 INTERACTING FACTOR 3"/>
    <property type="match status" value="1"/>
</dbReference>
<evidence type="ECO:0000256" key="6">
    <source>
        <dbReference type="PIRSR" id="PIRSR602678-1"/>
    </source>
</evidence>
<accession>A0A4Q5LU07</accession>
<evidence type="ECO:0000256" key="2">
    <source>
        <dbReference type="ARBA" id="ARBA00011643"/>
    </source>
</evidence>
<dbReference type="Gene3D" id="3.40.1390.30">
    <property type="entry name" value="NIF3 (NGG1p interacting factor 3)-like"/>
    <property type="match status" value="1"/>
</dbReference>
<feature type="binding site" evidence="6">
    <location>
        <position position="328"/>
    </location>
    <ligand>
        <name>a divalent metal cation</name>
        <dbReference type="ChEBI" id="CHEBI:60240"/>
        <label>1</label>
    </ligand>
</feature>
<dbReference type="SUPFAM" id="SSF102705">
    <property type="entry name" value="NIF3 (NGG1p interacting factor 3)-like"/>
    <property type="match status" value="1"/>
</dbReference>
<feature type="binding site" evidence="6">
    <location>
        <position position="103"/>
    </location>
    <ligand>
        <name>a divalent metal cation</name>
        <dbReference type="ChEBI" id="CHEBI:60240"/>
        <label>1</label>
    </ligand>
</feature>
<evidence type="ECO:0000313" key="7">
    <source>
        <dbReference type="EMBL" id="RYU92959.1"/>
    </source>
</evidence>
<dbReference type="InterPro" id="IPR017221">
    <property type="entry name" value="DUF34/NIF3_bac"/>
</dbReference>
<evidence type="ECO:0000256" key="3">
    <source>
        <dbReference type="ARBA" id="ARBA00022112"/>
    </source>
</evidence>
<keyword evidence="8" id="KW-1185">Reference proteome</keyword>
<reference evidence="7 8" key="1">
    <citation type="submission" date="2019-02" db="EMBL/GenBank/DDBJ databases">
        <title>Bacterial novel species Emticicia sp. 17J42-9 isolated from soil.</title>
        <authorList>
            <person name="Jung H.-Y."/>
        </authorList>
    </citation>
    <scope>NUCLEOTIDE SEQUENCE [LARGE SCALE GENOMIC DNA]</scope>
    <source>
        <strain evidence="7 8">17J42-9</strain>
    </source>
</reference>
<feature type="binding site" evidence="6">
    <location>
        <position position="65"/>
    </location>
    <ligand>
        <name>a divalent metal cation</name>
        <dbReference type="ChEBI" id="CHEBI:60240"/>
        <label>1</label>
    </ligand>
</feature>
<dbReference type="Gene3D" id="3.30.70.120">
    <property type="match status" value="1"/>
</dbReference>
<dbReference type="EMBL" id="SEWF01000064">
    <property type="protein sequence ID" value="RYU92959.1"/>
    <property type="molecule type" value="Genomic_DNA"/>
</dbReference>
<comment type="similarity">
    <text evidence="1 5">Belongs to the GTP cyclohydrolase I type 2/NIF3 family.</text>
</comment>
<proteinExistence type="inferred from homology"/>
<keyword evidence="4 5" id="KW-0479">Metal-binding</keyword>
<comment type="subunit">
    <text evidence="2">Homohexamer.</text>
</comment>
<dbReference type="Pfam" id="PF01784">
    <property type="entry name" value="DUF34_NIF3"/>
    <property type="match status" value="1"/>
</dbReference>
<dbReference type="OrthoDB" id="9792792at2"/>